<dbReference type="InterPro" id="IPR022742">
    <property type="entry name" value="Hydrolase_4"/>
</dbReference>
<keyword evidence="4" id="KW-1185">Reference proteome</keyword>
<evidence type="ECO:0000259" key="2">
    <source>
        <dbReference type="Pfam" id="PF12147"/>
    </source>
</evidence>
<dbReference type="Gene3D" id="3.40.50.1820">
    <property type="entry name" value="alpha/beta hydrolase"/>
    <property type="match status" value="1"/>
</dbReference>
<evidence type="ECO:0000259" key="1">
    <source>
        <dbReference type="Pfam" id="PF12146"/>
    </source>
</evidence>
<dbReference type="AlphaFoldDB" id="A0A5R8KJD4"/>
<reference evidence="3 4" key="1">
    <citation type="submission" date="2019-05" db="EMBL/GenBank/DDBJ databases">
        <title>Verrucobacter flavum gen. nov., sp. nov. a new member of the family Verrucomicrobiaceae.</title>
        <authorList>
            <person name="Szuroczki S."/>
            <person name="Abbaszade G."/>
            <person name="Szabo A."/>
            <person name="Felfoldi T."/>
            <person name="Schumann P."/>
            <person name="Boka K."/>
            <person name="Keki Z."/>
            <person name="Toumi M."/>
            <person name="Toth E."/>
        </authorList>
    </citation>
    <scope>NUCLEOTIDE SEQUENCE [LARGE SCALE GENOMIC DNA]</scope>
    <source>
        <strain evidence="3 4">MG-N-17</strain>
    </source>
</reference>
<name>A0A5R8KJD4_9BACT</name>
<evidence type="ECO:0000313" key="3">
    <source>
        <dbReference type="EMBL" id="TLD72438.1"/>
    </source>
</evidence>
<proteinExistence type="predicted"/>
<protein>
    <submittedName>
        <fullName evidence="3">Alpha/beta fold hydrolase</fullName>
    </submittedName>
</protein>
<dbReference type="Proteomes" id="UP000306196">
    <property type="component" value="Unassembled WGS sequence"/>
</dbReference>
<dbReference type="EMBL" id="VAUV01000002">
    <property type="protein sequence ID" value="TLD72438.1"/>
    <property type="molecule type" value="Genomic_DNA"/>
</dbReference>
<evidence type="ECO:0000313" key="4">
    <source>
        <dbReference type="Proteomes" id="UP000306196"/>
    </source>
</evidence>
<dbReference type="RefSeq" id="WP_138084792.1">
    <property type="nucleotide sequence ID" value="NZ_VAUV01000002.1"/>
</dbReference>
<dbReference type="PANTHER" id="PTHR11614">
    <property type="entry name" value="PHOSPHOLIPASE-RELATED"/>
    <property type="match status" value="1"/>
</dbReference>
<dbReference type="Pfam" id="PF12147">
    <property type="entry name" value="Methyltransf_20"/>
    <property type="match status" value="1"/>
</dbReference>
<feature type="domain" description="Serine aminopeptidase S33" evidence="1">
    <location>
        <begin position="30"/>
        <end position="262"/>
    </location>
</feature>
<gene>
    <name evidence="3" type="ORF">FEM03_03535</name>
</gene>
<feature type="domain" description="Methyltransferase" evidence="2">
    <location>
        <begin position="272"/>
        <end position="575"/>
    </location>
</feature>
<dbReference type="SUPFAM" id="SSF53474">
    <property type="entry name" value="alpha/beta-Hydrolases"/>
    <property type="match status" value="1"/>
</dbReference>
<dbReference type="OrthoDB" id="9806902at2"/>
<dbReference type="CDD" id="cd02440">
    <property type="entry name" value="AdoMet_MTases"/>
    <property type="match status" value="1"/>
</dbReference>
<accession>A0A5R8KJD4</accession>
<dbReference type="InterPro" id="IPR029058">
    <property type="entry name" value="AB_hydrolase_fold"/>
</dbReference>
<dbReference type="InterPro" id="IPR022744">
    <property type="entry name" value="MeTrfase_dom_put"/>
</dbReference>
<dbReference type="Pfam" id="PF12146">
    <property type="entry name" value="Hydrolase_4"/>
    <property type="match status" value="1"/>
</dbReference>
<dbReference type="SUPFAM" id="SSF53335">
    <property type="entry name" value="S-adenosyl-L-methionine-dependent methyltransferases"/>
    <property type="match status" value="1"/>
</dbReference>
<dbReference type="Gene3D" id="3.40.50.150">
    <property type="entry name" value="Vaccinia Virus protein VP39"/>
    <property type="match status" value="1"/>
</dbReference>
<dbReference type="InterPro" id="IPR051044">
    <property type="entry name" value="MAG_DAG_Lipase"/>
</dbReference>
<dbReference type="InterPro" id="IPR029063">
    <property type="entry name" value="SAM-dependent_MTases_sf"/>
</dbReference>
<organism evidence="3 4">
    <name type="scientific">Phragmitibacter flavus</name>
    <dbReference type="NCBI Taxonomy" id="2576071"/>
    <lineage>
        <taxon>Bacteria</taxon>
        <taxon>Pseudomonadati</taxon>
        <taxon>Verrucomicrobiota</taxon>
        <taxon>Verrucomicrobiia</taxon>
        <taxon>Verrucomicrobiales</taxon>
        <taxon>Verrucomicrobiaceae</taxon>
        <taxon>Phragmitibacter</taxon>
    </lineage>
</organism>
<sequence length="577" mass="64340">MNLEISRQTFTAEDGETLQYKSWLPHSGFKQSMVLLHRGHEHADRWDEVVPGLALEETAIFAWEARGHGQSPGKRGHANGFMAYVRDLESFMLHLQTTYGVERERVALIAHSVGAVVAATWVHDYAPPLAALVLATPAFEVNLMVPGALTGIRLMQKVKPDSVIKSYVRGHWLTRDLEQQKIYDADTSISKDISARVLVDLFDTAKRVVDDAAVMETPMMLLSAGDDQVVLNSALSRFLFNYGGDCTKHVHLPGARHAIFHDVCRNEVVSAVREFVAEKFAEERVMGVAVENRFTRSEYEELQKPLKPVSLKAANYEFQKGSMQTLGKLSKGIKLGWEVGFDSGQSLDYVYENKAQGVGPIGKLIDRGYLDAIGWKGIRQRRGMMRKGLDMALEKTAEAGLPRTLVDIAGGGGRYLMDVLKERTDGLQVLCRDWSEGALEVGRSTAKEWGLEERIRFEKGDAFDEESLAQIQPAPAVAVVSGLYELFPSNELLQRSLRGLNRAVPVGGWLVYTNQPWHPQVEMIARVLVNRDGKPWIMRRRPQGEMDALVSDAGFEKVTQWTDDFGIFTVAVAKKVG</sequence>
<keyword evidence="3" id="KW-0378">Hydrolase</keyword>
<dbReference type="GO" id="GO:0016787">
    <property type="term" value="F:hydrolase activity"/>
    <property type="evidence" value="ECO:0007669"/>
    <property type="project" value="UniProtKB-KW"/>
</dbReference>
<comment type="caution">
    <text evidence="3">The sequence shown here is derived from an EMBL/GenBank/DDBJ whole genome shotgun (WGS) entry which is preliminary data.</text>
</comment>